<dbReference type="PANTHER" id="PTHR45033:SF2">
    <property type="entry name" value="ZINC-TYPE ALCOHOL DEHYDROGENASE-LIKE PROTEIN C1773.06C"/>
    <property type="match status" value="1"/>
</dbReference>
<dbReference type="Proteomes" id="UP000383932">
    <property type="component" value="Unassembled WGS sequence"/>
</dbReference>
<keyword evidence="3" id="KW-1185">Reference proteome</keyword>
<dbReference type="Pfam" id="PF00107">
    <property type="entry name" value="ADH_zinc_N"/>
    <property type="match status" value="1"/>
</dbReference>
<comment type="caution">
    <text evidence="2">The sequence shown here is derived from an EMBL/GenBank/DDBJ whole genome shotgun (WGS) entry which is preliminary data.</text>
</comment>
<dbReference type="InterPro" id="IPR020843">
    <property type="entry name" value="ER"/>
</dbReference>
<protein>
    <submittedName>
        <fullName evidence="2">Alcohol dehydrogenase</fullName>
    </submittedName>
</protein>
<evidence type="ECO:0000259" key="1">
    <source>
        <dbReference type="SMART" id="SM00829"/>
    </source>
</evidence>
<dbReference type="OrthoDB" id="9930022at2759"/>
<gene>
    <name evidence="2" type="ORF">CTheo_7655</name>
</gene>
<feature type="domain" description="Enoyl reductase (ER)" evidence="1">
    <location>
        <begin position="22"/>
        <end position="352"/>
    </location>
</feature>
<name>A0A5N5QAT6_9AGAM</name>
<dbReference type="SMART" id="SM00829">
    <property type="entry name" value="PKS_ER"/>
    <property type="match status" value="1"/>
</dbReference>
<reference evidence="2 3" key="1">
    <citation type="journal article" date="2019" name="Fungal Biol. Biotechnol.">
        <title>Draft genome sequence of fastidious pathogen Ceratobasidium theobromae, which causes vascular-streak dieback in Theobroma cacao.</title>
        <authorList>
            <person name="Ali S.S."/>
            <person name="Asman A."/>
            <person name="Shao J."/>
            <person name="Firmansyah A.P."/>
            <person name="Susilo A.W."/>
            <person name="Rosmana A."/>
            <person name="McMahon P."/>
            <person name="Junaid M."/>
            <person name="Guest D."/>
            <person name="Kheng T.Y."/>
            <person name="Meinhardt L.W."/>
            <person name="Bailey B.A."/>
        </authorList>
    </citation>
    <scope>NUCLEOTIDE SEQUENCE [LARGE SCALE GENOMIC DNA]</scope>
    <source>
        <strain evidence="2 3">CT2</strain>
    </source>
</reference>
<evidence type="ECO:0000313" key="2">
    <source>
        <dbReference type="EMBL" id="KAB5588900.1"/>
    </source>
</evidence>
<dbReference type="InterPro" id="IPR011032">
    <property type="entry name" value="GroES-like_sf"/>
</dbReference>
<sequence length="355" mass="37639">MSSQIPTVAKAWRFPSDQSSWNSYLSLELRDVSVTPPGKGKVLVKLHAAALNNIKDPPSDHPLTNGPDEGGLIPTCDGAGEIVAIGEGVSEWKVGDRVHSLLFENWPSGPFKTEYSVTMLGSSVQGYLSQYRTFPAGAILPIPDHLSYEEAATLPCAGVTAWDAIFGKHTVNRGSSILVLGSGGVSIFGAQLAKAAGARVIATTSNEAKAARYKELGVDYVINYRETPNWSDKVRELTGGVGVDQVIEIGGQGTLIQSIKSVKQGGVVNLIGYLAQDGPSATLNDIANLLIFGQVTLTGIAAGSKEAAQGLDSFISEHKIKPALDSRVFGWTEAAEAFRYLESGSHFGKVVIRID</sequence>
<dbReference type="Gene3D" id="3.90.180.10">
    <property type="entry name" value="Medium-chain alcohol dehydrogenases, catalytic domain"/>
    <property type="match status" value="1"/>
</dbReference>
<dbReference type="InterPro" id="IPR052711">
    <property type="entry name" value="Zinc_ADH-like"/>
</dbReference>
<dbReference type="InterPro" id="IPR013154">
    <property type="entry name" value="ADH-like_N"/>
</dbReference>
<organism evidence="2 3">
    <name type="scientific">Ceratobasidium theobromae</name>
    <dbReference type="NCBI Taxonomy" id="1582974"/>
    <lineage>
        <taxon>Eukaryota</taxon>
        <taxon>Fungi</taxon>
        <taxon>Dikarya</taxon>
        <taxon>Basidiomycota</taxon>
        <taxon>Agaricomycotina</taxon>
        <taxon>Agaricomycetes</taxon>
        <taxon>Cantharellales</taxon>
        <taxon>Ceratobasidiaceae</taxon>
        <taxon>Ceratobasidium</taxon>
    </lineage>
</organism>
<dbReference type="InterPro" id="IPR013149">
    <property type="entry name" value="ADH-like_C"/>
</dbReference>
<dbReference type="Pfam" id="PF08240">
    <property type="entry name" value="ADH_N"/>
    <property type="match status" value="1"/>
</dbReference>
<dbReference type="SUPFAM" id="SSF50129">
    <property type="entry name" value="GroES-like"/>
    <property type="match status" value="1"/>
</dbReference>
<dbReference type="InterPro" id="IPR036291">
    <property type="entry name" value="NAD(P)-bd_dom_sf"/>
</dbReference>
<dbReference type="SUPFAM" id="SSF51735">
    <property type="entry name" value="NAD(P)-binding Rossmann-fold domains"/>
    <property type="match status" value="1"/>
</dbReference>
<dbReference type="CDD" id="cd08276">
    <property type="entry name" value="MDR7"/>
    <property type="match status" value="1"/>
</dbReference>
<proteinExistence type="predicted"/>
<dbReference type="GO" id="GO:0016491">
    <property type="term" value="F:oxidoreductase activity"/>
    <property type="evidence" value="ECO:0007669"/>
    <property type="project" value="InterPro"/>
</dbReference>
<dbReference type="PANTHER" id="PTHR45033">
    <property type="match status" value="1"/>
</dbReference>
<dbReference type="Gene3D" id="3.40.50.720">
    <property type="entry name" value="NAD(P)-binding Rossmann-like Domain"/>
    <property type="match status" value="1"/>
</dbReference>
<accession>A0A5N5QAT6</accession>
<dbReference type="EMBL" id="SSOP01000349">
    <property type="protein sequence ID" value="KAB5588900.1"/>
    <property type="molecule type" value="Genomic_DNA"/>
</dbReference>
<dbReference type="AlphaFoldDB" id="A0A5N5QAT6"/>
<evidence type="ECO:0000313" key="3">
    <source>
        <dbReference type="Proteomes" id="UP000383932"/>
    </source>
</evidence>